<dbReference type="Gene3D" id="1.20.1250.20">
    <property type="entry name" value="MFS general substrate transporter like domains"/>
    <property type="match status" value="2"/>
</dbReference>
<feature type="transmembrane region" description="Helical" evidence="6">
    <location>
        <begin position="159"/>
        <end position="181"/>
    </location>
</feature>
<feature type="transmembrane region" description="Helical" evidence="6">
    <location>
        <begin position="74"/>
        <end position="93"/>
    </location>
</feature>
<name>A0A917SYT3_9ACTN</name>
<dbReference type="InterPro" id="IPR020846">
    <property type="entry name" value="MFS_dom"/>
</dbReference>
<dbReference type="InterPro" id="IPR036259">
    <property type="entry name" value="MFS_trans_sf"/>
</dbReference>
<feature type="transmembrane region" description="Helical" evidence="6">
    <location>
        <begin position="99"/>
        <end position="119"/>
    </location>
</feature>
<evidence type="ECO:0000256" key="4">
    <source>
        <dbReference type="ARBA" id="ARBA00022989"/>
    </source>
</evidence>
<evidence type="ECO:0000256" key="1">
    <source>
        <dbReference type="ARBA" id="ARBA00004651"/>
    </source>
</evidence>
<accession>A0A917SYT3</accession>
<keyword evidence="4 6" id="KW-1133">Transmembrane helix</keyword>
<feature type="domain" description="Major facilitator superfamily (MFS) profile" evidence="7">
    <location>
        <begin position="8"/>
        <end position="455"/>
    </location>
</feature>
<keyword evidence="3 6" id="KW-0812">Transmembrane</keyword>
<dbReference type="GO" id="GO:0022857">
    <property type="term" value="F:transmembrane transporter activity"/>
    <property type="evidence" value="ECO:0007669"/>
    <property type="project" value="InterPro"/>
</dbReference>
<dbReference type="RefSeq" id="WP_190247578.1">
    <property type="nucleotide sequence ID" value="NZ_BMPI01000001.1"/>
</dbReference>
<reference evidence="8" key="1">
    <citation type="journal article" date="2014" name="Int. J. Syst. Evol. Microbiol.">
        <title>Complete genome sequence of Corynebacterium casei LMG S-19264T (=DSM 44701T), isolated from a smear-ripened cheese.</title>
        <authorList>
            <consortium name="US DOE Joint Genome Institute (JGI-PGF)"/>
            <person name="Walter F."/>
            <person name="Albersmeier A."/>
            <person name="Kalinowski J."/>
            <person name="Ruckert C."/>
        </authorList>
    </citation>
    <scope>NUCLEOTIDE SEQUENCE</scope>
    <source>
        <strain evidence="8">JCM 19831</strain>
    </source>
</reference>
<gene>
    <name evidence="8" type="ORF">GCM10007977_000110</name>
</gene>
<reference evidence="8" key="2">
    <citation type="submission" date="2020-09" db="EMBL/GenBank/DDBJ databases">
        <authorList>
            <person name="Sun Q."/>
            <person name="Ohkuma M."/>
        </authorList>
    </citation>
    <scope>NUCLEOTIDE SEQUENCE</scope>
    <source>
        <strain evidence="8">JCM 19831</strain>
    </source>
</reference>
<feature type="transmembrane region" description="Helical" evidence="6">
    <location>
        <begin position="193"/>
        <end position="211"/>
    </location>
</feature>
<keyword evidence="5 6" id="KW-0472">Membrane</keyword>
<dbReference type="SUPFAM" id="SSF103473">
    <property type="entry name" value="MFS general substrate transporter"/>
    <property type="match status" value="1"/>
</dbReference>
<dbReference type="Proteomes" id="UP000642070">
    <property type="component" value="Unassembled WGS sequence"/>
</dbReference>
<dbReference type="PROSITE" id="PS50850">
    <property type="entry name" value="MFS"/>
    <property type="match status" value="1"/>
</dbReference>
<feature type="transmembrane region" description="Helical" evidence="6">
    <location>
        <begin position="131"/>
        <end position="153"/>
    </location>
</feature>
<feature type="transmembrane region" description="Helical" evidence="6">
    <location>
        <begin position="333"/>
        <end position="352"/>
    </location>
</feature>
<evidence type="ECO:0000256" key="3">
    <source>
        <dbReference type="ARBA" id="ARBA00022692"/>
    </source>
</evidence>
<keyword evidence="9" id="KW-1185">Reference proteome</keyword>
<dbReference type="InterPro" id="IPR011701">
    <property type="entry name" value="MFS"/>
</dbReference>
<evidence type="ECO:0000313" key="8">
    <source>
        <dbReference type="EMBL" id="GGM02725.1"/>
    </source>
</evidence>
<feature type="transmembrane region" description="Helical" evidence="6">
    <location>
        <begin position="396"/>
        <end position="416"/>
    </location>
</feature>
<proteinExistence type="predicted"/>
<dbReference type="AlphaFoldDB" id="A0A917SYT3"/>
<evidence type="ECO:0000256" key="6">
    <source>
        <dbReference type="SAM" id="Phobius"/>
    </source>
</evidence>
<dbReference type="Pfam" id="PF07690">
    <property type="entry name" value="MFS_1"/>
    <property type="match status" value="1"/>
</dbReference>
<feature type="transmembrane region" description="Helical" evidence="6">
    <location>
        <begin position="223"/>
        <end position="240"/>
    </location>
</feature>
<evidence type="ECO:0000259" key="7">
    <source>
        <dbReference type="PROSITE" id="PS50850"/>
    </source>
</evidence>
<feature type="transmembrane region" description="Helical" evidence="6">
    <location>
        <begin position="43"/>
        <end position="62"/>
    </location>
</feature>
<evidence type="ECO:0000256" key="2">
    <source>
        <dbReference type="ARBA" id="ARBA00022448"/>
    </source>
</evidence>
<comment type="subcellular location">
    <subcellularLocation>
        <location evidence="1">Cell membrane</location>
        <topology evidence="1">Multi-pass membrane protein</topology>
    </subcellularLocation>
</comment>
<dbReference type="CDD" id="cd17504">
    <property type="entry name" value="MFS_MMR_MDR_like"/>
    <property type="match status" value="1"/>
</dbReference>
<comment type="caution">
    <text evidence="8">The sequence shown here is derived from an EMBL/GenBank/DDBJ whole genome shotgun (WGS) entry which is preliminary data.</text>
</comment>
<organism evidence="8 9">
    <name type="scientific">Dactylosporangium sucinum</name>
    <dbReference type="NCBI Taxonomy" id="1424081"/>
    <lineage>
        <taxon>Bacteria</taxon>
        <taxon>Bacillati</taxon>
        <taxon>Actinomycetota</taxon>
        <taxon>Actinomycetes</taxon>
        <taxon>Micromonosporales</taxon>
        <taxon>Micromonosporaceae</taxon>
        <taxon>Dactylosporangium</taxon>
    </lineage>
</organism>
<feature type="transmembrane region" description="Helical" evidence="6">
    <location>
        <begin position="428"/>
        <end position="450"/>
    </location>
</feature>
<feature type="transmembrane region" description="Helical" evidence="6">
    <location>
        <begin position="261"/>
        <end position="281"/>
    </location>
</feature>
<dbReference type="EMBL" id="BMPI01000001">
    <property type="protein sequence ID" value="GGM02725.1"/>
    <property type="molecule type" value="Genomic_DNA"/>
</dbReference>
<feature type="transmembrane region" description="Helical" evidence="6">
    <location>
        <begin position="358"/>
        <end position="376"/>
    </location>
</feature>
<sequence length="476" mass="48401">MPSRHRLILFVLCSGVLAQPLLQALTVPTLPRIQQRFDTDQSTAAWVLTAFLLAASVAAPVGGRAGDAFGKTRVLAISLGLLAAGSLAAAAAGSIGLLIAARAVQGLGGGAVPLSFAILRDHLPRHRLRGAVALTSSLLSVGFAAGIVVAGPILDGLGYHWLFLLPAIAAAAGALAVLWLIPESPVRSGARIPLTPAVLLAGWLVTLLLGVSRGPHAGWSSPWVLGLLTSSLALAAAWLYSESKVRTPLIDLRMMATRGVWSANLVALAIGIAMYGSFVFLPQFTQTPSDNGYGFGASVTAAGQLMLPSSLVGFLCGLSAARLAARLGVRLTLVYGSLATAAALAMVTVLHAEVWQVVVASCVCSAGTGIVFANLANATVDAVPAHQTGTAIGMNANIRIVGGAIGSALGVTILTADLLPSGYPTERGYVLGFAFMAGTSLVAGVTALLIPSSVIDEDQGAHPRADATSVPAATQR</sequence>
<keyword evidence="2" id="KW-0813">Transport</keyword>
<dbReference type="PANTHER" id="PTHR42718:SF9">
    <property type="entry name" value="MAJOR FACILITATOR SUPERFAMILY MULTIDRUG TRANSPORTER MFSC"/>
    <property type="match status" value="1"/>
</dbReference>
<evidence type="ECO:0000256" key="5">
    <source>
        <dbReference type="ARBA" id="ARBA00023136"/>
    </source>
</evidence>
<dbReference type="GO" id="GO:0005886">
    <property type="term" value="C:plasma membrane"/>
    <property type="evidence" value="ECO:0007669"/>
    <property type="project" value="UniProtKB-SubCell"/>
</dbReference>
<protein>
    <submittedName>
        <fullName evidence="8">MFS transporter</fullName>
    </submittedName>
</protein>
<dbReference type="PANTHER" id="PTHR42718">
    <property type="entry name" value="MAJOR FACILITATOR SUPERFAMILY MULTIDRUG TRANSPORTER MFSC"/>
    <property type="match status" value="1"/>
</dbReference>
<evidence type="ECO:0000313" key="9">
    <source>
        <dbReference type="Proteomes" id="UP000642070"/>
    </source>
</evidence>
<feature type="transmembrane region" description="Helical" evidence="6">
    <location>
        <begin position="301"/>
        <end position="321"/>
    </location>
</feature>